<dbReference type="STRING" id="56857.A0A200PRC4"/>
<organism evidence="1 2">
    <name type="scientific">Macleaya cordata</name>
    <name type="common">Five-seeded plume-poppy</name>
    <name type="synonym">Bocconia cordata</name>
    <dbReference type="NCBI Taxonomy" id="56857"/>
    <lineage>
        <taxon>Eukaryota</taxon>
        <taxon>Viridiplantae</taxon>
        <taxon>Streptophyta</taxon>
        <taxon>Embryophyta</taxon>
        <taxon>Tracheophyta</taxon>
        <taxon>Spermatophyta</taxon>
        <taxon>Magnoliopsida</taxon>
        <taxon>Ranunculales</taxon>
        <taxon>Papaveraceae</taxon>
        <taxon>Papaveroideae</taxon>
        <taxon>Macleaya</taxon>
    </lineage>
</organism>
<gene>
    <name evidence="1" type="ORF">BVC80_9083g62</name>
</gene>
<dbReference type="OrthoDB" id="1671098at2759"/>
<accession>A0A200PRC4</accession>
<dbReference type="InParanoid" id="A0A200PRC4"/>
<dbReference type="AlphaFoldDB" id="A0A200PRC4"/>
<dbReference type="EMBL" id="MVGT01004287">
    <property type="protein sequence ID" value="OVA00770.1"/>
    <property type="molecule type" value="Genomic_DNA"/>
</dbReference>
<name>A0A200PRC4_MACCD</name>
<sequence length="93" mass="10276">MLQVQDSKTLLAPINQKSGMQCEDSLRQRLNFLLNPVQVFMLKAAAEDPHGHAAAIIADTLENAETNDVNTAPQKQALVQEMLLRFSDPDTSQ</sequence>
<evidence type="ECO:0000313" key="2">
    <source>
        <dbReference type="Proteomes" id="UP000195402"/>
    </source>
</evidence>
<dbReference type="Proteomes" id="UP000195402">
    <property type="component" value="Unassembled WGS sequence"/>
</dbReference>
<evidence type="ECO:0000313" key="1">
    <source>
        <dbReference type="EMBL" id="OVA00770.1"/>
    </source>
</evidence>
<reference evidence="1 2" key="1">
    <citation type="journal article" date="2017" name="Mol. Plant">
        <title>The Genome of Medicinal Plant Macleaya cordata Provides New Insights into Benzylisoquinoline Alkaloids Metabolism.</title>
        <authorList>
            <person name="Liu X."/>
            <person name="Liu Y."/>
            <person name="Huang P."/>
            <person name="Ma Y."/>
            <person name="Qing Z."/>
            <person name="Tang Q."/>
            <person name="Cao H."/>
            <person name="Cheng P."/>
            <person name="Zheng Y."/>
            <person name="Yuan Z."/>
            <person name="Zhou Y."/>
            <person name="Liu J."/>
            <person name="Tang Z."/>
            <person name="Zhuo Y."/>
            <person name="Zhang Y."/>
            <person name="Yu L."/>
            <person name="Huang J."/>
            <person name="Yang P."/>
            <person name="Peng Q."/>
            <person name="Zhang J."/>
            <person name="Jiang W."/>
            <person name="Zhang Z."/>
            <person name="Lin K."/>
            <person name="Ro D.K."/>
            <person name="Chen X."/>
            <person name="Xiong X."/>
            <person name="Shang Y."/>
            <person name="Huang S."/>
            <person name="Zeng J."/>
        </authorList>
    </citation>
    <scope>NUCLEOTIDE SEQUENCE [LARGE SCALE GENOMIC DNA]</scope>
    <source>
        <strain evidence="2">cv. BLH2017</strain>
        <tissue evidence="1">Root</tissue>
    </source>
</reference>
<proteinExistence type="predicted"/>
<comment type="caution">
    <text evidence="1">The sequence shown here is derived from an EMBL/GenBank/DDBJ whole genome shotgun (WGS) entry which is preliminary data.</text>
</comment>
<keyword evidence="2" id="KW-1185">Reference proteome</keyword>
<protein>
    <submittedName>
        <fullName evidence="1">Uncharacterized protein</fullName>
    </submittedName>
</protein>